<proteinExistence type="predicted"/>
<organism evidence="3 4">
    <name type="scientific">Ascobolus immersus RN42</name>
    <dbReference type="NCBI Taxonomy" id="1160509"/>
    <lineage>
        <taxon>Eukaryota</taxon>
        <taxon>Fungi</taxon>
        <taxon>Dikarya</taxon>
        <taxon>Ascomycota</taxon>
        <taxon>Pezizomycotina</taxon>
        <taxon>Pezizomycetes</taxon>
        <taxon>Pezizales</taxon>
        <taxon>Ascobolaceae</taxon>
        <taxon>Ascobolus</taxon>
    </lineage>
</organism>
<dbReference type="AlphaFoldDB" id="A0A3N4I478"/>
<evidence type="ECO:0000259" key="2">
    <source>
        <dbReference type="PROSITE" id="PS50181"/>
    </source>
</evidence>
<evidence type="ECO:0000256" key="1">
    <source>
        <dbReference type="SAM" id="MobiDB-lite"/>
    </source>
</evidence>
<dbReference type="EMBL" id="ML119684">
    <property type="protein sequence ID" value="RPA80913.1"/>
    <property type="molecule type" value="Genomic_DNA"/>
</dbReference>
<keyword evidence="4" id="KW-1185">Reference proteome</keyword>
<evidence type="ECO:0000313" key="4">
    <source>
        <dbReference type="Proteomes" id="UP000275078"/>
    </source>
</evidence>
<dbReference type="PROSITE" id="PS50181">
    <property type="entry name" value="FBOX"/>
    <property type="match status" value="1"/>
</dbReference>
<reference evidence="3 4" key="1">
    <citation type="journal article" date="2018" name="Nat. Ecol. Evol.">
        <title>Pezizomycetes genomes reveal the molecular basis of ectomycorrhizal truffle lifestyle.</title>
        <authorList>
            <person name="Murat C."/>
            <person name="Payen T."/>
            <person name="Noel B."/>
            <person name="Kuo A."/>
            <person name="Morin E."/>
            <person name="Chen J."/>
            <person name="Kohler A."/>
            <person name="Krizsan K."/>
            <person name="Balestrini R."/>
            <person name="Da Silva C."/>
            <person name="Montanini B."/>
            <person name="Hainaut M."/>
            <person name="Levati E."/>
            <person name="Barry K.W."/>
            <person name="Belfiori B."/>
            <person name="Cichocki N."/>
            <person name="Clum A."/>
            <person name="Dockter R.B."/>
            <person name="Fauchery L."/>
            <person name="Guy J."/>
            <person name="Iotti M."/>
            <person name="Le Tacon F."/>
            <person name="Lindquist E.A."/>
            <person name="Lipzen A."/>
            <person name="Malagnac F."/>
            <person name="Mello A."/>
            <person name="Molinier V."/>
            <person name="Miyauchi S."/>
            <person name="Poulain J."/>
            <person name="Riccioni C."/>
            <person name="Rubini A."/>
            <person name="Sitrit Y."/>
            <person name="Splivallo R."/>
            <person name="Traeger S."/>
            <person name="Wang M."/>
            <person name="Zifcakova L."/>
            <person name="Wipf D."/>
            <person name="Zambonelli A."/>
            <person name="Paolocci F."/>
            <person name="Nowrousian M."/>
            <person name="Ottonello S."/>
            <person name="Baldrian P."/>
            <person name="Spatafora J.W."/>
            <person name="Henrissat B."/>
            <person name="Nagy L.G."/>
            <person name="Aury J.M."/>
            <person name="Wincker P."/>
            <person name="Grigoriev I.V."/>
            <person name="Bonfante P."/>
            <person name="Martin F.M."/>
        </authorList>
    </citation>
    <scope>NUCLEOTIDE SEQUENCE [LARGE SCALE GENOMIC DNA]</scope>
    <source>
        <strain evidence="3 4">RN42</strain>
    </source>
</reference>
<dbReference type="Proteomes" id="UP000275078">
    <property type="component" value="Unassembled WGS sequence"/>
</dbReference>
<accession>A0A3N4I478</accession>
<protein>
    <recommendedName>
        <fullName evidence="2">F-box domain-containing protein</fullName>
    </recommendedName>
</protein>
<sequence>MTLPETSNSQDPAAAVPEEPTASTLPDENLEEHPGPTIRDEIIASLVNETLIRSIGAAQASIGLSNEQAAKMDNLYLRCDILNRVTGLASRKVIPLEFRDGLLQPKPDAGPILEVGQDSQFGFTVLIGEPVEEGCSGDKRLPTTVSAPGKQDPTPLAELEKVFDTLVISNPPTSEASPFTKLPVEILHQIIGLVKDNNSIISIATTCRKLQAIAEGITFRELPVCIGCRVPDCHRSPEQLILAIGGHGRRSHVRSLKVSLAIRENDNSGLPDKDALQNEIRERYTSACIKLFDTMSELQKMGVILRKVNVKQDTPHWWTMGLHITPGKALKIDKYSFPEVQDLKWTNKVAVVDPQSMVRHLKPFPNLIKLKFQVYGQLEYPDHSLRKSARLGMRFLFISEQL</sequence>
<feature type="domain" description="F-box" evidence="2">
    <location>
        <begin position="176"/>
        <end position="222"/>
    </location>
</feature>
<name>A0A3N4I478_ASCIM</name>
<evidence type="ECO:0000313" key="3">
    <source>
        <dbReference type="EMBL" id="RPA80913.1"/>
    </source>
</evidence>
<feature type="region of interest" description="Disordered" evidence="1">
    <location>
        <begin position="1"/>
        <end position="35"/>
    </location>
</feature>
<dbReference type="InterPro" id="IPR001810">
    <property type="entry name" value="F-box_dom"/>
</dbReference>
<gene>
    <name evidence="3" type="ORF">BJ508DRAFT_124372</name>
</gene>
<feature type="compositionally biased region" description="Polar residues" evidence="1">
    <location>
        <begin position="1"/>
        <end position="11"/>
    </location>
</feature>